<protein>
    <submittedName>
        <fullName evidence="3">Phasin family protein</fullName>
    </submittedName>
</protein>
<keyword evidence="4" id="KW-1185">Reference proteome</keyword>
<reference evidence="3 4" key="1">
    <citation type="submission" date="2020-04" db="EMBL/GenBank/DDBJ databases">
        <title>Genome sequencing of novel species.</title>
        <authorList>
            <person name="Heo J."/>
            <person name="Kim S.-J."/>
            <person name="Kim J.-S."/>
            <person name="Hong S.-B."/>
            <person name="Kwon S.-W."/>
        </authorList>
    </citation>
    <scope>NUCLEOTIDE SEQUENCE [LARGE SCALE GENOMIC DNA]</scope>
    <source>
        <strain evidence="3 4">AF9R3</strain>
    </source>
</reference>
<sequence>MSSITEQFSAATKSQLEAQFQIFNTIASAAVESAEKVIALNINATKASVEKSSAAAKQWLAVKDPKELFALGAQPTGSFDSLLAYGRELASIASAAQAELIKSAQSSFKQVSDLAATKPTVLAPSAPTAPAAPAAPSAQSIPEAAPALAAAVSAAVIAANEPIATPPKPPKAKPAAAPIPEQQEFIEVKAQVKPSFPAPPPKPIALAPETKPAKSAPKPRNKPAAPERKGLTRHGSDPSRSAVRGAQQPLAFTPFLCMLYPSGLYAFQGNMHV</sequence>
<evidence type="ECO:0000256" key="1">
    <source>
        <dbReference type="SAM" id="MobiDB-lite"/>
    </source>
</evidence>
<evidence type="ECO:0000259" key="2">
    <source>
        <dbReference type="Pfam" id="PF09361"/>
    </source>
</evidence>
<dbReference type="InterPro" id="IPR010127">
    <property type="entry name" value="Phasin_subfam-1"/>
</dbReference>
<dbReference type="NCBIfam" id="TIGR01841">
    <property type="entry name" value="phasin"/>
    <property type="match status" value="1"/>
</dbReference>
<gene>
    <name evidence="3" type="ORF">HH213_05310</name>
</gene>
<dbReference type="RefSeq" id="WP_169111228.1">
    <property type="nucleotide sequence ID" value="NZ_CP051684.1"/>
</dbReference>
<proteinExistence type="predicted"/>
<dbReference type="EMBL" id="CP051684">
    <property type="protein sequence ID" value="QJD89573.1"/>
    <property type="molecule type" value="Genomic_DNA"/>
</dbReference>
<feature type="domain" description="Phasin" evidence="2">
    <location>
        <begin position="6"/>
        <end position="107"/>
    </location>
</feature>
<feature type="region of interest" description="Disordered" evidence="1">
    <location>
        <begin position="193"/>
        <end position="245"/>
    </location>
</feature>
<evidence type="ECO:0000313" key="3">
    <source>
        <dbReference type="EMBL" id="QJD89573.1"/>
    </source>
</evidence>
<dbReference type="Proteomes" id="UP000503117">
    <property type="component" value="Chromosome"/>
</dbReference>
<dbReference type="InterPro" id="IPR018968">
    <property type="entry name" value="Phasin"/>
</dbReference>
<accession>A0ABX6M5J7</accession>
<dbReference type="Pfam" id="PF09361">
    <property type="entry name" value="Phasin_2"/>
    <property type="match status" value="1"/>
</dbReference>
<name>A0ABX6M5J7_9BURK</name>
<feature type="compositionally biased region" description="Basic and acidic residues" evidence="1">
    <location>
        <begin position="225"/>
        <end position="237"/>
    </location>
</feature>
<evidence type="ECO:0000313" key="4">
    <source>
        <dbReference type="Proteomes" id="UP000503117"/>
    </source>
</evidence>
<organism evidence="3 4">
    <name type="scientific">Duganella dendranthematis</name>
    <dbReference type="NCBI Taxonomy" id="2728021"/>
    <lineage>
        <taxon>Bacteria</taxon>
        <taxon>Pseudomonadati</taxon>
        <taxon>Pseudomonadota</taxon>
        <taxon>Betaproteobacteria</taxon>
        <taxon>Burkholderiales</taxon>
        <taxon>Oxalobacteraceae</taxon>
        <taxon>Telluria group</taxon>
        <taxon>Duganella</taxon>
    </lineage>
</organism>